<keyword evidence="3" id="KW-0805">Transcription regulation</keyword>
<evidence type="ECO:0000256" key="4">
    <source>
        <dbReference type="ARBA" id="ARBA00023163"/>
    </source>
</evidence>
<feature type="domain" description="Zn(2)-C6 fungal-type" evidence="6">
    <location>
        <begin position="8"/>
        <end position="40"/>
    </location>
</feature>
<evidence type="ECO:0000256" key="1">
    <source>
        <dbReference type="ARBA" id="ARBA00004123"/>
    </source>
</evidence>
<keyword evidence="8" id="KW-1185">Reference proteome</keyword>
<dbReference type="Proteomes" id="UP000813444">
    <property type="component" value="Unassembled WGS sequence"/>
</dbReference>
<evidence type="ECO:0000256" key="3">
    <source>
        <dbReference type="ARBA" id="ARBA00023015"/>
    </source>
</evidence>
<dbReference type="GO" id="GO:0000981">
    <property type="term" value="F:DNA-binding transcription factor activity, RNA polymerase II-specific"/>
    <property type="evidence" value="ECO:0007669"/>
    <property type="project" value="InterPro"/>
</dbReference>
<dbReference type="GO" id="GO:0006351">
    <property type="term" value="P:DNA-templated transcription"/>
    <property type="evidence" value="ECO:0007669"/>
    <property type="project" value="InterPro"/>
</dbReference>
<dbReference type="InterPro" id="IPR001138">
    <property type="entry name" value="Zn2Cys6_DnaBD"/>
</dbReference>
<dbReference type="GO" id="GO:0003677">
    <property type="term" value="F:DNA binding"/>
    <property type="evidence" value="ECO:0007669"/>
    <property type="project" value="InterPro"/>
</dbReference>
<keyword evidence="5" id="KW-0539">Nucleus</keyword>
<dbReference type="SMART" id="SM00906">
    <property type="entry name" value="Fungal_trans"/>
    <property type="match status" value="1"/>
</dbReference>
<evidence type="ECO:0000256" key="5">
    <source>
        <dbReference type="ARBA" id="ARBA00023242"/>
    </source>
</evidence>
<evidence type="ECO:0000313" key="8">
    <source>
        <dbReference type="Proteomes" id="UP000813444"/>
    </source>
</evidence>
<dbReference type="OrthoDB" id="1924787at2759"/>
<dbReference type="PANTHER" id="PTHR47338">
    <property type="entry name" value="ZN(II)2CYS6 TRANSCRIPTION FACTOR (EUROFUNG)-RELATED"/>
    <property type="match status" value="1"/>
</dbReference>
<dbReference type="SUPFAM" id="SSF57701">
    <property type="entry name" value="Zn2/Cys6 DNA-binding domain"/>
    <property type="match status" value="1"/>
</dbReference>
<dbReference type="CDD" id="cd00067">
    <property type="entry name" value="GAL4"/>
    <property type="match status" value="1"/>
</dbReference>
<dbReference type="GO" id="GO:0008270">
    <property type="term" value="F:zinc ion binding"/>
    <property type="evidence" value="ECO:0007669"/>
    <property type="project" value="InterPro"/>
</dbReference>
<evidence type="ECO:0000259" key="6">
    <source>
        <dbReference type="PROSITE" id="PS00463"/>
    </source>
</evidence>
<dbReference type="InterPro" id="IPR007219">
    <property type="entry name" value="XnlR_reg_dom"/>
</dbReference>
<evidence type="ECO:0000313" key="7">
    <source>
        <dbReference type="EMBL" id="KAH7309901.1"/>
    </source>
</evidence>
<organism evidence="7 8">
    <name type="scientific">Stachybotrys elegans</name>
    <dbReference type="NCBI Taxonomy" id="80388"/>
    <lineage>
        <taxon>Eukaryota</taxon>
        <taxon>Fungi</taxon>
        <taxon>Dikarya</taxon>
        <taxon>Ascomycota</taxon>
        <taxon>Pezizomycotina</taxon>
        <taxon>Sordariomycetes</taxon>
        <taxon>Hypocreomycetidae</taxon>
        <taxon>Hypocreales</taxon>
        <taxon>Stachybotryaceae</taxon>
        <taxon>Stachybotrys</taxon>
    </lineage>
</organism>
<comment type="subcellular location">
    <subcellularLocation>
        <location evidence="1">Nucleus</location>
    </subcellularLocation>
</comment>
<dbReference type="Pfam" id="PF04082">
    <property type="entry name" value="Fungal_trans"/>
    <property type="match status" value="1"/>
</dbReference>
<accession>A0A8K0WMT4</accession>
<dbReference type="EMBL" id="JAGPNK010000013">
    <property type="protein sequence ID" value="KAH7309901.1"/>
    <property type="molecule type" value="Genomic_DNA"/>
</dbReference>
<comment type="caution">
    <text evidence="7">The sequence shown here is derived from an EMBL/GenBank/DDBJ whole genome shotgun (WGS) entry which is preliminary data.</text>
</comment>
<dbReference type="InterPro" id="IPR050815">
    <property type="entry name" value="TF_fung"/>
</dbReference>
<proteinExistence type="predicted"/>
<keyword evidence="4" id="KW-0804">Transcription</keyword>
<keyword evidence="2" id="KW-0479">Metal-binding</keyword>
<dbReference type="GO" id="GO:0005634">
    <property type="term" value="C:nucleus"/>
    <property type="evidence" value="ECO:0007669"/>
    <property type="project" value="UniProtKB-SubCell"/>
</dbReference>
<dbReference type="AlphaFoldDB" id="A0A8K0WMT4"/>
<dbReference type="InterPro" id="IPR036864">
    <property type="entry name" value="Zn2-C6_fun-type_DNA-bd_sf"/>
</dbReference>
<dbReference type="Gene3D" id="4.10.240.10">
    <property type="entry name" value="Zn(2)-C6 fungal-type DNA-binding domain"/>
    <property type="match status" value="1"/>
</dbReference>
<sequence>MVQRPGQACVQCRESKRRCASPASGTSLECLPCRQRALVCSHDRSGRATSPGKRELPPPVSGRVLHLVNLYFKYIHDKAHSLFHEASFRDNVARGTAPESVLMAMAGLCARFSPQPEVRSSGPEFVLAAKRAFGHDMGRVSLANTQTAMLLVFISMGECDSDAASVYFAVASRMAQILNSTDGQSGGDALTRETKLRVWWSCFILDAWMSRGANLSRQLNPERTASAQLQLPMEEIAFSRLRPGDAEPLNRGRGFWACMVELVEIYTQIQDLQLALAMSDDWNNERIFGDVELLAGRMHALEASLEPDMSYTPANLERHISQGLGRVFFAFHLGYHHYCTLLFYLYLDHRRVAAATPSRADGRPSGRAYADQCTYHACKVSDMLKTSREREGCEVVYNIISHVTVVSSSVLLHTYLFGEVDDLPAAKERLQSNFETLVLLRQYWPSVELMTKRLVIFQNNCLRSLRQEETYQFDRWMIRFLLEHLLTLEDKLHESQEMWPVEPETLVSVNSVHIQRSRVTKDIISDMQGRW</sequence>
<evidence type="ECO:0000256" key="2">
    <source>
        <dbReference type="ARBA" id="ARBA00022723"/>
    </source>
</evidence>
<gene>
    <name evidence="7" type="ORF">B0I35DRAFT_440794</name>
</gene>
<dbReference type="PANTHER" id="PTHR47338:SF16">
    <property type="entry name" value="TRANSCRIPTION FACTOR, PUTATIVE (AFU_ORTHOLOGUE AFUA_2G09360)-RELATED"/>
    <property type="match status" value="1"/>
</dbReference>
<dbReference type="CDD" id="cd12148">
    <property type="entry name" value="fungal_TF_MHR"/>
    <property type="match status" value="1"/>
</dbReference>
<dbReference type="PROSITE" id="PS00463">
    <property type="entry name" value="ZN2_CY6_FUNGAL_1"/>
    <property type="match status" value="1"/>
</dbReference>
<name>A0A8K0WMT4_9HYPO</name>
<reference evidence="7" key="1">
    <citation type="journal article" date="2021" name="Nat. Commun.">
        <title>Genetic determinants of endophytism in the Arabidopsis root mycobiome.</title>
        <authorList>
            <person name="Mesny F."/>
            <person name="Miyauchi S."/>
            <person name="Thiergart T."/>
            <person name="Pickel B."/>
            <person name="Atanasova L."/>
            <person name="Karlsson M."/>
            <person name="Huettel B."/>
            <person name="Barry K.W."/>
            <person name="Haridas S."/>
            <person name="Chen C."/>
            <person name="Bauer D."/>
            <person name="Andreopoulos W."/>
            <person name="Pangilinan J."/>
            <person name="LaButti K."/>
            <person name="Riley R."/>
            <person name="Lipzen A."/>
            <person name="Clum A."/>
            <person name="Drula E."/>
            <person name="Henrissat B."/>
            <person name="Kohler A."/>
            <person name="Grigoriev I.V."/>
            <person name="Martin F.M."/>
            <person name="Hacquard S."/>
        </authorList>
    </citation>
    <scope>NUCLEOTIDE SEQUENCE</scope>
    <source>
        <strain evidence="7">MPI-CAGE-CH-0235</strain>
    </source>
</reference>
<protein>
    <recommendedName>
        <fullName evidence="6">Zn(2)-C6 fungal-type domain-containing protein</fullName>
    </recommendedName>
</protein>